<feature type="transmembrane region" description="Helical" evidence="1">
    <location>
        <begin position="126"/>
        <end position="151"/>
    </location>
</feature>
<protein>
    <recommendedName>
        <fullName evidence="4">DUF4112 domain-containing protein</fullName>
    </recommendedName>
</protein>
<feature type="transmembrane region" description="Helical" evidence="1">
    <location>
        <begin position="27"/>
        <end position="53"/>
    </location>
</feature>
<feature type="transmembrane region" description="Helical" evidence="1">
    <location>
        <begin position="65"/>
        <end position="86"/>
    </location>
</feature>
<dbReference type="Pfam" id="PF13430">
    <property type="entry name" value="DUF4112"/>
    <property type="match status" value="1"/>
</dbReference>
<keyword evidence="1" id="KW-1133">Transmembrane helix</keyword>
<accession>A0A8E1QZE3</accession>
<evidence type="ECO:0008006" key="4">
    <source>
        <dbReference type="Google" id="ProtNLM"/>
    </source>
</evidence>
<keyword evidence="3" id="KW-1185">Reference proteome</keyword>
<name>A0A8E1QZE3_9BACT</name>
<gene>
    <name evidence="2" type="ORF">ACU52_06125</name>
</gene>
<dbReference type="AlphaFoldDB" id="A0A8E1QZE3"/>
<evidence type="ECO:0000313" key="3">
    <source>
        <dbReference type="Proteomes" id="UP000036951"/>
    </source>
</evidence>
<dbReference type="OrthoDB" id="1069997at2"/>
<reference evidence="2 3" key="1">
    <citation type="submission" date="2015-06" db="EMBL/GenBank/DDBJ databases">
        <title>Prevotella sp. 109, sp. nov., a novel member of the family Prevotellaceae isolated from human faeces.</title>
        <authorList>
            <person name="Shkoporov A.N."/>
            <person name="Chaplin A.V."/>
            <person name="Kafarskaia L.I."/>
            <person name="Efimov B.A."/>
        </authorList>
    </citation>
    <scope>NUCLEOTIDE SEQUENCE [LARGE SCALE GENOMIC DNA]</scope>
    <source>
        <strain evidence="2 3">109</strain>
    </source>
</reference>
<keyword evidence="1" id="KW-0812">Transmembrane</keyword>
<keyword evidence="1" id="KW-0472">Membrane</keyword>
<sequence length="158" mass="18082">MNKDLVEIKSSKSYQLAERITRLMDKYYLDAVLGFLLEGFGDLLTQLLMLPYIYVSAVKIRSVPLTLAVIYNALCDIAMGLIPFYIGDVIDVFNKSFVRNFKLIVGFVEGDKKVISEINRKAVRMAVLIVMLCVIIYFLVLLTIKVMTWFWHVIAGLF</sequence>
<comment type="caution">
    <text evidence="2">The sequence shown here is derived from an EMBL/GenBank/DDBJ whole genome shotgun (WGS) entry which is preliminary data.</text>
</comment>
<dbReference type="RefSeq" id="WP_053398136.1">
    <property type="nucleotide sequence ID" value="NZ_LFQU01000009.1"/>
</dbReference>
<evidence type="ECO:0000313" key="2">
    <source>
        <dbReference type="EMBL" id="KOO68739.1"/>
    </source>
</evidence>
<dbReference type="EMBL" id="LFQU01000009">
    <property type="protein sequence ID" value="KOO68739.1"/>
    <property type="molecule type" value="Genomic_DNA"/>
</dbReference>
<evidence type="ECO:0000256" key="1">
    <source>
        <dbReference type="SAM" id="Phobius"/>
    </source>
</evidence>
<dbReference type="InterPro" id="IPR025187">
    <property type="entry name" value="DUF4112"/>
</dbReference>
<organism evidence="2 3">
    <name type="scientific">Xylanibacter rarus</name>
    <dbReference type="NCBI Taxonomy" id="1676614"/>
    <lineage>
        <taxon>Bacteria</taxon>
        <taxon>Pseudomonadati</taxon>
        <taxon>Bacteroidota</taxon>
        <taxon>Bacteroidia</taxon>
        <taxon>Bacteroidales</taxon>
        <taxon>Prevotellaceae</taxon>
        <taxon>Xylanibacter</taxon>
    </lineage>
</organism>
<proteinExistence type="predicted"/>
<dbReference type="Proteomes" id="UP000036951">
    <property type="component" value="Unassembled WGS sequence"/>
</dbReference>